<dbReference type="EMBL" id="WKED01000002">
    <property type="protein sequence ID" value="MCF5105701.1"/>
    <property type="molecule type" value="Genomic_DNA"/>
</dbReference>
<dbReference type="Proteomes" id="UP000814003">
    <property type="component" value="Unassembled WGS sequence"/>
</dbReference>
<evidence type="ECO:0000313" key="2">
    <source>
        <dbReference type="EMBL" id="MCF5105701.1"/>
    </source>
</evidence>
<accession>A0ABS9F1E6</accession>
<reference evidence="2 3" key="1">
    <citation type="submission" date="2019-11" db="EMBL/GenBank/DDBJ databases">
        <title>Epiphytic Pseudomonas syringae from cherry orchards.</title>
        <authorList>
            <person name="Hulin M.T."/>
        </authorList>
    </citation>
    <scope>NUCLEOTIDE SEQUENCE [LARGE SCALE GENOMIC DNA]</scope>
    <source>
        <strain evidence="2 3">PA-6-5B</strain>
    </source>
</reference>
<name>A0ABS9F1E6_9PSED</name>
<evidence type="ECO:0000313" key="3">
    <source>
        <dbReference type="Proteomes" id="UP000814003"/>
    </source>
</evidence>
<protein>
    <submittedName>
        <fullName evidence="2">Type II toxin-antitoxin system HicA family toxin</fullName>
    </submittedName>
</protein>
<evidence type="ECO:0000256" key="1">
    <source>
        <dbReference type="SAM" id="MobiDB-lite"/>
    </source>
</evidence>
<organism evidence="2 3">
    <name type="scientific">Pseudomonas gessardii</name>
    <dbReference type="NCBI Taxonomy" id="78544"/>
    <lineage>
        <taxon>Bacteria</taxon>
        <taxon>Pseudomonadati</taxon>
        <taxon>Pseudomonadota</taxon>
        <taxon>Gammaproteobacteria</taxon>
        <taxon>Pseudomonadales</taxon>
        <taxon>Pseudomonadaceae</taxon>
        <taxon>Pseudomonas</taxon>
    </lineage>
</organism>
<proteinExistence type="predicted"/>
<feature type="region of interest" description="Disordered" evidence="1">
    <location>
        <begin position="48"/>
        <end position="79"/>
    </location>
</feature>
<comment type="caution">
    <text evidence="2">The sequence shown here is derived from an EMBL/GenBank/DDBJ whole genome shotgun (WGS) entry which is preliminary data.</text>
</comment>
<keyword evidence="3" id="KW-1185">Reference proteome</keyword>
<gene>
    <name evidence="2" type="ORF">GIW56_02520</name>
</gene>
<dbReference type="RefSeq" id="WP_016971636.1">
    <property type="nucleotide sequence ID" value="NZ_WKED01000002.1"/>
</dbReference>
<dbReference type="SUPFAM" id="SSF54786">
    <property type="entry name" value="YcfA/nrd intein domain"/>
    <property type="match status" value="1"/>
</dbReference>
<sequence>MTPNLLRGKHESLRQLVEFAMANGWTVSRTQGGHIKFTKPGLGSIYTSSTASDHRSGLNAKARLRRADRTQTQHTQEAI</sequence>